<dbReference type="Proteomes" id="UP000291116">
    <property type="component" value="Unassembled WGS sequence"/>
</dbReference>
<accession>A0A448Z1C5</accession>
<dbReference type="PANTHER" id="PTHR30511">
    <property type="entry name" value="ALANINE RACEMASE"/>
    <property type="match status" value="1"/>
</dbReference>
<comment type="cofactor">
    <cofactor evidence="1">
        <name>pyridoxal 5'-phosphate</name>
        <dbReference type="ChEBI" id="CHEBI:597326"/>
    </cofactor>
</comment>
<dbReference type="InterPro" id="IPR000821">
    <property type="entry name" value="Ala_racemase"/>
</dbReference>
<dbReference type="InterPro" id="IPR009006">
    <property type="entry name" value="Ala_racemase/Decarboxylase_C"/>
</dbReference>
<evidence type="ECO:0000313" key="7">
    <source>
        <dbReference type="Proteomes" id="UP000291116"/>
    </source>
</evidence>
<dbReference type="Pfam" id="PF01168">
    <property type="entry name" value="Ala_racemase_N"/>
    <property type="match status" value="2"/>
</dbReference>
<dbReference type="SUPFAM" id="SSF51419">
    <property type="entry name" value="PLP-binding barrel"/>
    <property type="match status" value="2"/>
</dbReference>
<evidence type="ECO:0000256" key="1">
    <source>
        <dbReference type="ARBA" id="ARBA00001933"/>
    </source>
</evidence>
<feature type="compositionally biased region" description="Low complexity" evidence="4">
    <location>
        <begin position="301"/>
        <end position="341"/>
    </location>
</feature>
<sequence length="867" mass="92534">MTDPPPLRSIVVGNPALGGGKPLQHQSQQQHQSQPVGVTVDTTLHRAVHRIRLSALSHNYSEVESAANRQRCSVIVVVKADGYGHGAIPSAIFLADRIGADAFAVATLEEGIALRKALQETAPTNPGCHERLNHYFNLGRDPHRLRSSGASLAAAVEQDSVSVVTSSAFAFASTYGYGTHGRKPIRASHIRILVLGPPVGFPRCFDDYYHYNIEAMISGPEVAMALYEWVSNTDERKRLQVERAANELKEKILLEPKAKATALHNTNSINSINTNSINANTNANTNHGASKPEGEPPSAGSSTAQNSNPNSNANTNANAGDNNSLASSTGRSSSRSSGSRGPIHQQIPSATLTNVTGSDLAREVREILKNQKIAAETQKQQQQQQQQQLKQEQLRNQQNRASTPIGADSSEATPVSSVADPAGNKNPAANPDAAANANETATNTKPASALASAFSPVRTNGNGSNAANTTTTATSNSNSNSEGTVQAFAGLEEMARHSRIRQKAMESEVFHDRGGDEEEEDDDLNGNVYVNVNVNDNDNNHTAAGDATKNQQRQNHDRHVPTSTNRRAPPMLAPTKKRLRWHALVDSGMGRLGFKTDPVTTEDHGKRRDTVEILKELADLEVTPDCPVEFYGMCTHMADASNSTSTFTDSQMNRFKSLLKRVRGAGISVPTISTDNSAALLTTNLTHFSANARVLLAQNDADSRGFVRTGGAIYGQRPSFEQLKAVSTLVASVRHVATLRAGESVGYDRAYVAPTSVRIATLTIGFADGYPRELGNGVGSVSIRGHLFSVAGNVCMDMLMVELGPAGETNGPGAAVAVGDVALLWGPDEGEEGEGHVRLRDVAEALGTTQSALTCGLNKERVLRKYA</sequence>
<feature type="compositionally biased region" description="Low complexity" evidence="4">
    <location>
        <begin position="378"/>
        <end position="400"/>
    </location>
</feature>
<feature type="compositionally biased region" description="Polar residues" evidence="4">
    <location>
        <begin position="346"/>
        <end position="357"/>
    </location>
</feature>
<evidence type="ECO:0000256" key="3">
    <source>
        <dbReference type="ARBA" id="ARBA00023235"/>
    </source>
</evidence>
<feature type="region of interest" description="Disordered" evidence="4">
    <location>
        <begin position="535"/>
        <end position="570"/>
    </location>
</feature>
<name>A0A448Z1C5_9STRA</name>
<evidence type="ECO:0000313" key="6">
    <source>
        <dbReference type="EMBL" id="VEU35805.1"/>
    </source>
</evidence>
<feature type="compositionally biased region" description="Low complexity" evidence="4">
    <location>
        <begin position="419"/>
        <end position="447"/>
    </location>
</feature>
<dbReference type="Gene3D" id="3.20.20.10">
    <property type="entry name" value="Alanine racemase"/>
    <property type="match status" value="2"/>
</dbReference>
<evidence type="ECO:0000259" key="5">
    <source>
        <dbReference type="SMART" id="SM01005"/>
    </source>
</evidence>
<keyword evidence="2" id="KW-0663">Pyridoxal phosphate</keyword>
<feature type="compositionally biased region" description="Low complexity" evidence="4">
    <location>
        <begin position="459"/>
        <end position="482"/>
    </location>
</feature>
<dbReference type="OrthoDB" id="186866at2759"/>
<dbReference type="Pfam" id="PF00842">
    <property type="entry name" value="Ala_racemase_C"/>
    <property type="match status" value="1"/>
</dbReference>
<dbReference type="Gene3D" id="2.40.37.10">
    <property type="entry name" value="Lyase, Ornithine Decarboxylase, Chain A, domain 1"/>
    <property type="match status" value="1"/>
</dbReference>
<dbReference type="SUPFAM" id="SSF50621">
    <property type="entry name" value="Alanine racemase C-terminal domain-like"/>
    <property type="match status" value="1"/>
</dbReference>
<dbReference type="GO" id="GO:0005829">
    <property type="term" value="C:cytosol"/>
    <property type="evidence" value="ECO:0007669"/>
    <property type="project" value="TreeGrafter"/>
</dbReference>
<dbReference type="InterPro" id="IPR020622">
    <property type="entry name" value="Ala_racemase_pyridoxalP-BS"/>
</dbReference>
<reference evidence="6 7" key="1">
    <citation type="submission" date="2019-01" db="EMBL/GenBank/DDBJ databases">
        <authorList>
            <person name="Ferrante I. M."/>
        </authorList>
    </citation>
    <scope>NUCLEOTIDE SEQUENCE [LARGE SCALE GENOMIC DNA]</scope>
    <source>
        <strain evidence="6 7">B856</strain>
    </source>
</reference>
<dbReference type="InterPro" id="IPR001608">
    <property type="entry name" value="Ala_racemase_N"/>
</dbReference>
<gene>
    <name evidence="6" type="ORF">PSNMU_V1.4_AUG-EV-PASAV3_0025500</name>
</gene>
<dbReference type="InterPro" id="IPR029066">
    <property type="entry name" value="PLP-binding_barrel"/>
</dbReference>
<dbReference type="GO" id="GO:0008784">
    <property type="term" value="F:alanine racemase activity"/>
    <property type="evidence" value="ECO:0007669"/>
    <property type="project" value="TreeGrafter"/>
</dbReference>
<keyword evidence="7" id="KW-1185">Reference proteome</keyword>
<dbReference type="GO" id="GO:0030170">
    <property type="term" value="F:pyridoxal phosphate binding"/>
    <property type="evidence" value="ECO:0007669"/>
    <property type="project" value="TreeGrafter"/>
</dbReference>
<keyword evidence="3" id="KW-0413">Isomerase</keyword>
<evidence type="ECO:0000256" key="4">
    <source>
        <dbReference type="SAM" id="MobiDB-lite"/>
    </source>
</evidence>
<dbReference type="AlphaFoldDB" id="A0A448Z1C5"/>
<dbReference type="PANTHER" id="PTHR30511:SF0">
    <property type="entry name" value="ALANINE RACEMASE, CATABOLIC-RELATED"/>
    <property type="match status" value="1"/>
</dbReference>
<feature type="region of interest" description="Disordered" evidence="4">
    <location>
        <begin position="378"/>
        <end position="482"/>
    </location>
</feature>
<organism evidence="6 7">
    <name type="scientific">Pseudo-nitzschia multistriata</name>
    <dbReference type="NCBI Taxonomy" id="183589"/>
    <lineage>
        <taxon>Eukaryota</taxon>
        <taxon>Sar</taxon>
        <taxon>Stramenopiles</taxon>
        <taxon>Ochrophyta</taxon>
        <taxon>Bacillariophyta</taxon>
        <taxon>Bacillariophyceae</taxon>
        <taxon>Bacillariophycidae</taxon>
        <taxon>Bacillariales</taxon>
        <taxon>Bacillariaceae</taxon>
        <taxon>Pseudo-nitzschia</taxon>
    </lineage>
</organism>
<dbReference type="SMART" id="SM01005">
    <property type="entry name" value="Ala_racemase_C"/>
    <property type="match status" value="1"/>
</dbReference>
<protein>
    <recommendedName>
        <fullName evidence="5">Alanine racemase C-terminal domain-containing protein</fullName>
    </recommendedName>
</protein>
<evidence type="ECO:0000256" key="2">
    <source>
        <dbReference type="ARBA" id="ARBA00022898"/>
    </source>
</evidence>
<dbReference type="InterPro" id="IPR011079">
    <property type="entry name" value="Ala_racemase_C"/>
</dbReference>
<feature type="domain" description="Alanine racemase C-terminal" evidence="5">
    <location>
        <begin position="726"/>
        <end position="867"/>
    </location>
</feature>
<feature type="region of interest" description="Disordered" evidence="4">
    <location>
        <begin position="265"/>
        <end position="357"/>
    </location>
</feature>
<dbReference type="EMBL" id="CAACVS010000069">
    <property type="protein sequence ID" value="VEU35805.1"/>
    <property type="molecule type" value="Genomic_DNA"/>
</dbReference>
<feature type="compositionally biased region" description="Low complexity" evidence="4">
    <location>
        <begin position="265"/>
        <end position="286"/>
    </location>
</feature>
<proteinExistence type="predicted"/>
<dbReference type="PROSITE" id="PS00395">
    <property type="entry name" value="ALANINE_RACEMASE"/>
    <property type="match status" value="1"/>
</dbReference>